<dbReference type="EMBL" id="OX596099">
    <property type="protein sequence ID" value="CAM9672759.1"/>
    <property type="molecule type" value="Genomic_DNA"/>
</dbReference>
<name>A0AC59YG68_RANTA</name>
<sequence length="149" mass="15683">MPRGHPRQRVGRPGCRAGGRAPPLPGASRCSSGSRGGSRSGRDNFSPASKAAAARPAPGPPTRPRPPLGPAPGPAPGRRLVKDAGEKVLASGSRCAEEEVCQAVATWHNQKQHIGVHPRDLRQNPNSAEMENSRHLLVEHSLTSSTGYE</sequence>
<accession>A0AC59YG68</accession>
<dbReference type="Proteomes" id="UP001162501">
    <property type="component" value="Chromosome 15"/>
</dbReference>
<evidence type="ECO:0000313" key="2">
    <source>
        <dbReference type="Proteomes" id="UP001162501"/>
    </source>
</evidence>
<organism evidence="1 2">
    <name type="scientific">Rangifer tarandus platyrhynchus</name>
    <name type="common">Svalbard reindeer</name>
    <dbReference type="NCBI Taxonomy" id="3082113"/>
    <lineage>
        <taxon>Eukaryota</taxon>
        <taxon>Metazoa</taxon>
        <taxon>Chordata</taxon>
        <taxon>Craniata</taxon>
        <taxon>Vertebrata</taxon>
        <taxon>Euteleostomi</taxon>
        <taxon>Mammalia</taxon>
        <taxon>Eutheria</taxon>
        <taxon>Laurasiatheria</taxon>
        <taxon>Artiodactyla</taxon>
        <taxon>Ruminantia</taxon>
        <taxon>Pecora</taxon>
        <taxon>Cervidae</taxon>
        <taxon>Odocoileinae</taxon>
        <taxon>Rangifer</taxon>
    </lineage>
</organism>
<protein>
    <submittedName>
        <fullName evidence="1">Uncharacterized protein</fullName>
    </submittedName>
</protein>
<gene>
    <name evidence="1" type="ORF">MRATA1EN22A_LOCUS5818</name>
</gene>
<reference evidence="1" key="1">
    <citation type="submission" date="2023-05" db="EMBL/GenBank/DDBJ databases">
        <authorList>
            <consortium name="ELIXIR-Norway"/>
        </authorList>
    </citation>
    <scope>NUCLEOTIDE SEQUENCE</scope>
</reference>
<evidence type="ECO:0000313" key="1">
    <source>
        <dbReference type="EMBL" id="CAM9672759.1"/>
    </source>
</evidence>
<reference evidence="1" key="2">
    <citation type="submission" date="2025-03" db="EMBL/GenBank/DDBJ databases">
        <authorList>
            <consortium name="ELIXIR-Norway"/>
            <consortium name="Elixir Norway"/>
        </authorList>
    </citation>
    <scope>NUCLEOTIDE SEQUENCE</scope>
</reference>
<proteinExistence type="predicted"/>